<evidence type="ECO:0000313" key="2">
    <source>
        <dbReference type="EMBL" id="AFY95712.1"/>
    </source>
</evidence>
<dbReference type="eggNOG" id="ENOG50336RD">
    <property type="taxonomic scope" value="Bacteria"/>
</dbReference>
<dbReference type="KEGG" id="cmp:Cha6605_4797"/>
<evidence type="ECO:0000256" key="1">
    <source>
        <dbReference type="SAM" id="MobiDB-lite"/>
    </source>
</evidence>
<dbReference type="STRING" id="1173020.Cha6605_4797"/>
<gene>
    <name evidence="2" type="ORF">Cha6605_4797</name>
</gene>
<dbReference type="HOGENOM" id="CLU_1021936_0_0_3"/>
<protein>
    <submittedName>
        <fullName evidence="2">Uncharacterized protein</fullName>
    </submittedName>
</protein>
<dbReference type="EMBL" id="CP003600">
    <property type="protein sequence ID" value="AFY95712.1"/>
    <property type="molecule type" value="Genomic_DNA"/>
</dbReference>
<dbReference type="Proteomes" id="UP000010366">
    <property type="component" value="Chromosome"/>
</dbReference>
<proteinExistence type="predicted"/>
<name>K9UKT2_CHAP6</name>
<reference evidence="2 3" key="1">
    <citation type="submission" date="2012-05" db="EMBL/GenBank/DDBJ databases">
        <title>Finished chromosome of genome of Chamaesiphon sp. PCC 6605.</title>
        <authorList>
            <consortium name="US DOE Joint Genome Institute"/>
            <person name="Gugger M."/>
            <person name="Coursin T."/>
            <person name="Rippka R."/>
            <person name="Tandeau De Marsac N."/>
            <person name="Huntemann M."/>
            <person name="Wei C.-L."/>
            <person name="Han J."/>
            <person name="Detter J.C."/>
            <person name="Han C."/>
            <person name="Tapia R."/>
            <person name="Chen A."/>
            <person name="Kyrpides N."/>
            <person name="Mavromatis K."/>
            <person name="Markowitz V."/>
            <person name="Szeto E."/>
            <person name="Ivanova N."/>
            <person name="Pagani I."/>
            <person name="Pati A."/>
            <person name="Goodwin L."/>
            <person name="Nordberg H.P."/>
            <person name="Cantor M.N."/>
            <person name="Hua S.X."/>
            <person name="Woyke T."/>
            <person name="Kerfeld C.A."/>
        </authorList>
    </citation>
    <scope>NUCLEOTIDE SEQUENCE [LARGE SCALE GENOMIC DNA]</scope>
    <source>
        <strain evidence="3">ATCC 27169 / PCC 6605</strain>
    </source>
</reference>
<organism evidence="2 3">
    <name type="scientific">Chamaesiphon minutus (strain ATCC 27169 / PCC 6605)</name>
    <dbReference type="NCBI Taxonomy" id="1173020"/>
    <lineage>
        <taxon>Bacteria</taxon>
        <taxon>Bacillati</taxon>
        <taxon>Cyanobacteriota</taxon>
        <taxon>Cyanophyceae</taxon>
        <taxon>Gomontiellales</taxon>
        <taxon>Chamaesiphonaceae</taxon>
        <taxon>Chamaesiphon</taxon>
    </lineage>
</organism>
<dbReference type="AlphaFoldDB" id="K9UKT2"/>
<keyword evidence="3" id="KW-1185">Reference proteome</keyword>
<accession>K9UKT2</accession>
<sequence length="272" mass="28634">MGSLNSIFIQEQGCILKLLSVPSLTGLMVGLLVSASYVPSAQASYICANGPGADEVQVGWTYAPSGGSGSNRFRLCEKNRNGGGSNSGSSAEPRPDPFKGRLEAISAVTSALQGNLAERERIIKSPKYQAYMNGEWEFSGKNGGPCAAIYSRKGEIVVMSGLGGKSKNGSLIFLSSNIPRPASPKIISVTLSQDNYQPQTVKAANHTLTLTNTSLGAIELAIPNLEAGLAGGKSTNRYNLAMDGKSIVNIEFQGGSEVIDRLRKCLSTRANK</sequence>
<feature type="region of interest" description="Disordered" evidence="1">
    <location>
        <begin position="73"/>
        <end position="98"/>
    </location>
</feature>
<dbReference type="RefSeq" id="WP_015161803.1">
    <property type="nucleotide sequence ID" value="NC_019697.1"/>
</dbReference>
<dbReference type="OrthoDB" id="8453460at2"/>
<evidence type="ECO:0000313" key="3">
    <source>
        <dbReference type="Proteomes" id="UP000010366"/>
    </source>
</evidence>